<dbReference type="EMBL" id="JAAOMP010000159">
    <property type="protein sequence ID" value="MBU2761430.1"/>
    <property type="molecule type" value="Genomic_DNA"/>
</dbReference>
<evidence type="ECO:0000256" key="1">
    <source>
        <dbReference type="ARBA" id="ARBA00004752"/>
    </source>
</evidence>
<accession>A0ABS6A4L5</accession>
<comment type="caution">
    <text evidence="8">The sequence shown here is derived from an EMBL/GenBank/DDBJ whole genome shotgun (WGS) entry which is preliminary data.</text>
</comment>
<dbReference type="Gene3D" id="2.40.440.10">
    <property type="entry name" value="L,D-transpeptidase catalytic domain-like"/>
    <property type="match status" value="1"/>
</dbReference>
<keyword evidence="6" id="KW-0961">Cell wall biogenesis/degradation</keyword>
<dbReference type="InterPro" id="IPR038063">
    <property type="entry name" value="Transpep_catalytic_dom"/>
</dbReference>
<organism evidence="8 9">
    <name type="scientific">Acidithiobacillus sulfurivorans</name>
    <dbReference type="NCBI Taxonomy" id="1958756"/>
    <lineage>
        <taxon>Bacteria</taxon>
        <taxon>Pseudomonadati</taxon>
        <taxon>Pseudomonadota</taxon>
        <taxon>Acidithiobacillia</taxon>
        <taxon>Acidithiobacillales</taxon>
        <taxon>Acidithiobacillaceae</taxon>
        <taxon>Acidithiobacillus</taxon>
    </lineage>
</organism>
<evidence type="ECO:0000259" key="7">
    <source>
        <dbReference type="Pfam" id="PF03734"/>
    </source>
</evidence>
<evidence type="ECO:0000256" key="4">
    <source>
        <dbReference type="ARBA" id="ARBA00022960"/>
    </source>
</evidence>
<keyword evidence="4" id="KW-0133">Cell shape</keyword>
<evidence type="ECO:0000256" key="3">
    <source>
        <dbReference type="ARBA" id="ARBA00022679"/>
    </source>
</evidence>
<dbReference type="Proteomes" id="UP000755654">
    <property type="component" value="Unassembled WGS sequence"/>
</dbReference>
<evidence type="ECO:0000313" key="8">
    <source>
        <dbReference type="EMBL" id="MBU2761430.1"/>
    </source>
</evidence>
<dbReference type="RefSeq" id="WP_215884926.1">
    <property type="nucleotide sequence ID" value="NZ_JAAOMP010000159.1"/>
</dbReference>
<dbReference type="SUPFAM" id="SSF141523">
    <property type="entry name" value="L,D-transpeptidase catalytic domain-like"/>
    <property type="match status" value="1"/>
</dbReference>
<keyword evidence="3" id="KW-0808">Transferase</keyword>
<protein>
    <submittedName>
        <fullName evidence="8">L,D-transpeptidase family protein</fullName>
    </submittedName>
</protein>
<dbReference type="Pfam" id="PF03734">
    <property type="entry name" value="YkuD"/>
    <property type="match status" value="1"/>
</dbReference>
<gene>
    <name evidence="8" type="ORF">HAP95_14945</name>
</gene>
<evidence type="ECO:0000256" key="2">
    <source>
        <dbReference type="ARBA" id="ARBA00005992"/>
    </source>
</evidence>
<keyword evidence="9" id="KW-1185">Reference proteome</keyword>
<evidence type="ECO:0000256" key="5">
    <source>
        <dbReference type="ARBA" id="ARBA00022984"/>
    </source>
</evidence>
<reference evidence="8 9" key="1">
    <citation type="journal article" date="2021" name="ISME J.">
        <title>Genomic evolution of the class Acidithiobacillia: deep-branching Proteobacteria living in extreme acidic conditions.</title>
        <authorList>
            <person name="Moya-Beltran A."/>
            <person name="Beard S."/>
            <person name="Rojas-Villalobos C."/>
            <person name="Issotta F."/>
            <person name="Gallardo Y."/>
            <person name="Ulloa R."/>
            <person name="Giaveno A."/>
            <person name="Degli Esposti M."/>
            <person name="Johnson D.B."/>
            <person name="Quatrini R."/>
        </authorList>
    </citation>
    <scope>NUCLEOTIDE SEQUENCE [LARGE SCALE GENOMIC DNA]</scope>
    <source>
        <strain evidence="8 9">RW2</strain>
    </source>
</reference>
<feature type="non-terminal residue" evidence="8">
    <location>
        <position position="1"/>
    </location>
</feature>
<evidence type="ECO:0000256" key="6">
    <source>
        <dbReference type="ARBA" id="ARBA00023316"/>
    </source>
</evidence>
<keyword evidence="5" id="KW-0573">Peptidoglycan synthesis</keyword>
<proteinExistence type="inferred from homology"/>
<evidence type="ECO:0000313" key="9">
    <source>
        <dbReference type="Proteomes" id="UP000755654"/>
    </source>
</evidence>
<name>A0ABS6A4L5_9PROT</name>
<feature type="domain" description="L,D-TPase catalytic" evidence="7">
    <location>
        <begin position="76"/>
        <end position="221"/>
    </location>
</feature>
<sequence length="242" mass="26621">VLQKAADQYAWNAGNPFIRGAVIQFERANGILGPKGASEGRFHKAVLHALFSPKAKADPWAWEWALVNKAAGTRIPERLSLWTHFQGWLWHTRVNTGVLGSTPDGTWPIYQRLPSTTMRGVFPVPVSSMTYAALEGQQVPQWAGSTLLQSARGVVNGHTVRWQPYNDPGIKWVNYFDDGRGIHYYPRARYGFPQSAGCVEEPLKSARTAYGLLHYGVPVTVAKAAFSASQGSTPSAIEGFPQ</sequence>
<comment type="pathway">
    <text evidence="1">Cell wall biogenesis; peptidoglycan biosynthesis.</text>
</comment>
<comment type="similarity">
    <text evidence="2">Belongs to the YkuD family.</text>
</comment>
<dbReference type="InterPro" id="IPR005490">
    <property type="entry name" value="LD_TPept_cat_dom"/>
</dbReference>